<feature type="repeat" description="ANK" evidence="3">
    <location>
        <begin position="157"/>
        <end position="184"/>
    </location>
</feature>
<proteinExistence type="predicted"/>
<dbReference type="STRING" id="1173701.A0A066XUH7"/>
<dbReference type="InterPro" id="IPR036770">
    <property type="entry name" value="Ankyrin_rpt-contain_sf"/>
</dbReference>
<feature type="repeat" description="ANK" evidence="3">
    <location>
        <begin position="103"/>
        <end position="135"/>
    </location>
</feature>
<evidence type="ECO:0000313" key="5">
    <source>
        <dbReference type="Proteomes" id="UP000027238"/>
    </source>
</evidence>
<accession>A0A066XUH7</accession>
<keyword evidence="1" id="KW-0677">Repeat</keyword>
<comment type="caution">
    <text evidence="4">The sequence shown here is derived from an EMBL/GenBank/DDBJ whole genome shotgun (WGS) entry which is preliminary data.</text>
</comment>
<dbReference type="Proteomes" id="UP000027238">
    <property type="component" value="Unassembled WGS sequence"/>
</dbReference>
<evidence type="ECO:0000256" key="1">
    <source>
        <dbReference type="ARBA" id="ARBA00022737"/>
    </source>
</evidence>
<keyword evidence="2 3" id="KW-0040">ANK repeat</keyword>
<dbReference type="PANTHER" id="PTHR24123">
    <property type="entry name" value="ANKYRIN REPEAT-CONTAINING"/>
    <property type="match status" value="1"/>
</dbReference>
<dbReference type="OrthoDB" id="20872at2759"/>
<dbReference type="PANTHER" id="PTHR24123:SF33">
    <property type="entry name" value="PROTEIN HOS4"/>
    <property type="match status" value="1"/>
</dbReference>
<evidence type="ECO:0000256" key="2">
    <source>
        <dbReference type="ARBA" id="ARBA00023043"/>
    </source>
</evidence>
<dbReference type="InterPro" id="IPR051165">
    <property type="entry name" value="Multifunctional_ANK_Repeat"/>
</dbReference>
<dbReference type="SUPFAM" id="SSF48403">
    <property type="entry name" value="Ankyrin repeat"/>
    <property type="match status" value="1"/>
</dbReference>
<sequence length="565" mass="62661">MQQLPDTVIRHLGRLHPDINYLLMRINRRFYSVCGTANWPLIADRDHGRSVLWAVASNNLVLLRAAIQANVSVNVPWPPEWKSIDRTDPDTNINHAFYNNCVVDWTPLHLAAAFGRTQHIKDLLQAGANIDALAECCWPCYSEPDTRALTDAAVEYAARTPLHMALCNGQRHSARQLIAAGASLVLGGPDPPGVSQHNAQNWTVFHDLCRYRGRREVQEAVISEIADNHGNLSATHLQLLNTADSNGYTPLAKACRAGHFRYAVRMLQLGANSQLGPPQGTNTRLLHIALQAADELGEEPQSDVIFRLGLQQYDDVDNLPQATADEIGYLGGLRSDLRALPDLIRRLARRAAAAGTLDHRNGDGRTALHLAAMLGSDGDTASRVLDHLLTRQADTTIRDNESLLPIDVAKDQSPENGFNVWSCEPGTVRAPVAPTARDWGEVAEGYQSLYLSTTDAIPEWDPWANNGAPLAHGPASELHILVQQYCRPGRGGWRTSVPFWWAAQEDLPDIPARMTKRERGRRNPLEHSALAVQFANRQQAMATFLYYAVPDWINREWRKLQRAAS</sequence>
<dbReference type="AlphaFoldDB" id="A0A066XUH7"/>
<protein>
    <submittedName>
        <fullName evidence="4">Uncharacterized protein</fullName>
    </submittedName>
</protein>
<dbReference type="PROSITE" id="PS50297">
    <property type="entry name" value="ANK_REP_REGION"/>
    <property type="match status" value="3"/>
</dbReference>
<dbReference type="Gene3D" id="1.25.40.20">
    <property type="entry name" value="Ankyrin repeat-containing domain"/>
    <property type="match status" value="2"/>
</dbReference>
<dbReference type="Pfam" id="PF00023">
    <property type="entry name" value="Ank"/>
    <property type="match status" value="2"/>
</dbReference>
<dbReference type="HOGENOM" id="CLU_482318_0_0_1"/>
<keyword evidence="5" id="KW-1185">Reference proteome</keyword>
<evidence type="ECO:0000256" key="3">
    <source>
        <dbReference type="PROSITE-ProRule" id="PRU00023"/>
    </source>
</evidence>
<name>A0A066XUH7_COLSU</name>
<dbReference type="InterPro" id="IPR002110">
    <property type="entry name" value="Ankyrin_rpt"/>
</dbReference>
<reference evidence="5" key="1">
    <citation type="journal article" date="2014" name="Genome Announc.">
        <title>Draft genome sequence of Colletotrichum sublineola, a destructive pathogen of cultivated sorghum.</title>
        <authorList>
            <person name="Baroncelli R."/>
            <person name="Sanz-Martin J.M."/>
            <person name="Rech G.E."/>
            <person name="Sukno S.A."/>
            <person name="Thon M.R."/>
        </authorList>
    </citation>
    <scope>NUCLEOTIDE SEQUENCE [LARGE SCALE GENOMIC DNA]</scope>
    <source>
        <strain evidence="5">TX430BB</strain>
    </source>
</reference>
<evidence type="ECO:0000313" key="4">
    <source>
        <dbReference type="EMBL" id="KDN71344.1"/>
    </source>
</evidence>
<dbReference type="EMBL" id="JMSE01000201">
    <property type="protein sequence ID" value="KDN71344.1"/>
    <property type="molecule type" value="Genomic_DNA"/>
</dbReference>
<gene>
    <name evidence="4" type="ORF">CSUB01_12172</name>
</gene>
<dbReference type="SMART" id="SM00248">
    <property type="entry name" value="ANK"/>
    <property type="match status" value="6"/>
</dbReference>
<feature type="repeat" description="ANK" evidence="3">
    <location>
        <begin position="363"/>
        <end position="400"/>
    </location>
</feature>
<organism evidence="4 5">
    <name type="scientific">Colletotrichum sublineola</name>
    <name type="common">Sorghum anthracnose fungus</name>
    <dbReference type="NCBI Taxonomy" id="1173701"/>
    <lineage>
        <taxon>Eukaryota</taxon>
        <taxon>Fungi</taxon>
        <taxon>Dikarya</taxon>
        <taxon>Ascomycota</taxon>
        <taxon>Pezizomycotina</taxon>
        <taxon>Sordariomycetes</taxon>
        <taxon>Hypocreomycetidae</taxon>
        <taxon>Glomerellales</taxon>
        <taxon>Glomerellaceae</taxon>
        <taxon>Colletotrichum</taxon>
        <taxon>Colletotrichum graminicola species complex</taxon>
    </lineage>
</organism>
<dbReference type="PROSITE" id="PS50088">
    <property type="entry name" value="ANK_REPEAT"/>
    <property type="match status" value="3"/>
</dbReference>